<comment type="caution">
    <text evidence="2">The sequence shown here is derived from an EMBL/GenBank/DDBJ whole genome shotgun (WGS) entry which is preliminary data.</text>
</comment>
<dbReference type="PANTHER" id="PTHR31409">
    <property type="entry name" value="WASH COMPLEX SUBUNIT 4"/>
    <property type="match status" value="1"/>
</dbReference>
<feature type="non-terminal residue" evidence="2">
    <location>
        <position position="433"/>
    </location>
</feature>
<gene>
    <name evidence="2" type="ORF">MGAL_10B006735</name>
</gene>
<dbReference type="GO" id="GO:0071203">
    <property type="term" value="C:WASH complex"/>
    <property type="evidence" value="ECO:0007669"/>
    <property type="project" value="InterPro"/>
</dbReference>
<dbReference type="PANTHER" id="PTHR31409:SF0">
    <property type="entry name" value="WASH COMPLEX SUBUNIT 4"/>
    <property type="match status" value="1"/>
</dbReference>
<dbReference type="GO" id="GO:0007032">
    <property type="term" value="P:endosome organization"/>
    <property type="evidence" value="ECO:0007669"/>
    <property type="project" value="TreeGrafter"/>
</dbReference>
<sequence>MSVDGGWEFDKFDDGSLQIVGEVQLKKYGKFLEDYATQLREIEEALDDSIGDSWDMTLDPISLQLLPYEQTSLLQLIRTDNKIFNKIITVFASLCCEMQSLKHEAENKFYNALLFYGEGEPDEGLQDGDAQVQMGKMMSLIQELSCFVTRSYEVVKSVVQQFSCLYTASRSGPKLINVTDVHFQVVYEHLGDLLTVLITLDEIINNHGTLTDHWTLYKRMLKSVHHDPGKFGIQPDKMRPFEKLMMQLEGQLLDGLIFQNCVEQTFDSQTVYVTKNPVFAEEFAANIREILPDLEQRIGENNEMDQRYKFVGLCGLYVLHFQIFRVIDKKVFKSMWDVYKKVPCVHLMGNMVWFPTQFLLEKLPQMQKVLDKKAEMAVVSAQSSWLQQRNQMLSRDVQNYHTTVSAWMIEMDSNISQKSLMEDLNNKCVLFIQ</sequence>
<dbReference type="AlphaFoldDB" id="A0A8B6G4B7"/>
<evidence type="ECO:0000313" key="2">
    <source>
        <dbReference type="EMBL" id="VDI58371.1"/>
    </source>
</evidence>
<dbReference type="EMBL" id="UYJE01007838">
    <property type="protein sequence ID" value="VDI58371.1"/>
    <property type="molecule type" value="Genomic_DNA"/>
</dbReference>
<accession>A0A8B6G4B7</accession>
<organism evidence="2 3">
    <name type="scientific">Mytilus galloprovincialis</name>
    <name type="common">Mediterranean mussel</name>
    <dbReference type="NCBI Taxonomy" id="29158"/>
    <lineage>
        <taxon>Eukaryota</taxon>
        <taxon>Metazoa</taxon>
        <taxon>Spiralia</taxon>
        <taxon>Lophotrochozoa</taxon>
        <taxon>Mollusca</taxon>
        <taxon>Bivalvia</taxon>
        <taxon>Autobranchia</taxon>
        <taxon>Pteriomorphia</taxon>
        <taxon>Mytilida</taxon>
        <taxon>Mytiloidea</taxon>
        <taxon>Mytilidae</taxon>
        <taxon>Mytilinae</taxon>
        <taxon>Mytilus</taxon>
    </lineage>
</organism>
<evidence type="ECO:0000259" key="1">
    <source>
        <dbReference type="Pfam" id="PF14745"/>
    </source>
</evidence>
<dbReference type="InterPro" id="IPR028191">
    <property type="entry name" value="WASH-4_N"/>
</dbReference>
<evidence type="ECO:0000313" key="3">
    <source>
        <dbReference type="Proteomes" id="UP000596742"/>
    </source>
</evidence>
<reference evidence="2" key="1">
    <citation type="submission" date="2018-11" db="EMBL/GenBank/DDBJ databases">
        <authorList>
            <person name="Alioto T."/>
            <person name="Alioto T."/>
        </authorList>
    </citation>
    <scope>NUCLEOTIDE SEQUENCE</scope>
</reference>
<dbReference type="GO" id="GO:0005768">
    <property type="term" value="C:endosome"/>
    <property type="evidence" value="ECO:0007669"/>
    <property type="project" value="TreeGrafter"/>
</dbReference>
<dbReference type="OrthoDB" id="10261210at2759"/>
<keyword evidence="3" id="KW-1185">Reference proteome</keyword>
<feature type="domain" description="WASH complex subunit 4 N-terminal" evidence="1">
    <location>
        <begin position="29"/>
        <end position="433"/>
    </location>
</feature>
<dbReference type="Proteomes" id="UP000596742">
    <property type="component" value="Unassembled WGS sequence"/>
</dbReference>
<protein>
    <submittedName>
        <fullName evidence="2">WASH complex subunit 7</fullName>
    </submittedName>
</protein>
<dbReference type="GO" id="GO:0016197">
    <property type="term" value="P:endosomal transport"/>
    <property type="evidence" value="ECO:0007669"/>
    <property type="project" value="TreeGrafter"/>
</dbReference>
<dbReference type="InterPro" id="IPR027307">
    <property type="entry name" value="WASH7"/>
</dbReference>
<proteinExistence type="predicted"/>
<name>A0A8B6G4B7_MYTGA</name>
<dbReference type="Pfam" id="PF14745">
    <property type="entry name" value="WASH-4_N"/>
    <property type="match status" value="1"/>
</dbReference>